<sequence length="82" mass="9188">MALKVTRPRLWRIRDPRKLVSLGQLYLPGLEIETTKTTEEAWSELVSASPDFLAGLARRDTGPGRGRAGPAGKDWRFEHEDG</sequence>
<name>A0A0F9DFW1_9ZZZZ</name>
<feature type="compositionally biased region" description="Basic and acidic residues" evidence="1">
    <location>
        <begin position="73"/>
        <end position="82"/>
    </location>
</feature>
<reference evidence="2" key="1">
    <citation type="journal article" date="2015" name="Nature">
        <title>Complex archaea that bridge the gap between prokaryotes and eukaryotes.</title>
        <authorList>
            <person name="Spang A."/>
            <person name="Saw J.H."/>
            <person name="Jorgensen S.L."/>
            <person name="Zaremba-Niedzwiedzka K."/>
            <person name="Martijn J."/>
            <person name="Lind A.E."/>
            <person name="van Eijk R."/>
            <person name="Schleper C."/>
            <person name="Guy L."/>
            <person name="Ettema T.J."/>
        </authorList>
    </citation>
    <scope>NUCLEOTIDE SEQUENCE</scope>
</reference>
<accession>A0A0F9DFW1</accession>
<dbReference type="AlphaFoldDB" id="A0A0F9DFW1"/>
<organism evidence="2">
    <name type="scientific">marine sediment metagenome</name>
    <dbReference type="NCBI Taxonomy" id="412755"/>
    <lineage>
        <taxon>unclassified sequences</taxon>
        <taxon>metagenomes</taxon>
        <taxon>ecological metagenomes</taxon>
    </lineage>
</organism>
<proteinExistence type="predicted"/>
<dbReference type="EMBL" id="LAZR01031809">
    <property type="protein sequence ID" value="KKL52676.1"/>
    <property type="molecule type" value="Genomic_DNA"/>
</dbReference>
<protein>
    <submittedName>
        <fullName evidence="2">Uncharacterized protein</fullName>
    </submittedName>
</protein>
<evidence type="ECO:0000256" key="1">
    <source>
        <dbReference type="SAM" id="MobiDB-lite"/>
    </source>
</evidence>
<feature type="region of interest" description="Disordered" evidence="1">
    <location>
        <begin position="56"/>
        <end position="82"/>
    </location>
</feature>
<gene>
    <name evidence="2" type="ORF">LCGC14_2283080</name>
</gene>
<comment type="caution">
    <text evidence="2">The sequence shown here is derived from an EMBL/GenBank/DDBJ whole genome shotgun (WGS) entry which is preliminary data.</text>
</comment>
<evidence type="ECO:0000313" key="2">
    <source>
        <dbReference type="EMBL" id="KKL52676.1"/>
    </source>
</evidence>